<organism evidence="7 8">
    <name type="scientific">Pseudomonas syringae group genomosp. 3</name>
    <dbReference type="NCBI Taxonomy" id="251701"/>
    <lineage>
        <taxon>Bacteria</taxon>
        <taxon>Pseudomonadati</taxon>
        <taxon>Pseudomonadota</taxon>
        <taxon>Gammaproteobacteria</taxon>
        <taxon>Pseudomonadales</taxon>
        <taxon>Pseudomonadaceae</taxon>
        <taxon>Pseudomonas</taxon>
    </lineage>
</organism>
<reference evidence="7 8" key="1">
    <citation type="submission" date="2017-11" db="EMBL/GenBank/DDBJ databases">
        <authorList>
            <person name="Han C.G."/>
        </authorList>
    </citation>
    <scope>NUCLEOTIDE SEQUENCE [LARGE SCALE GENOMIC DNA]</scope>
    <source>
        <strain evidence="7">CFBP6411</strain>
    </source>
</reference>
<dbReference type="PANTHER" id="PTHR42801:SF21">
    <property type="entry name" value="BCPB PROTEIN"/>
    <property type="match status" value="1"/>
</dbReference>
<feature type="domain" description="Redoxin" evidence="6">
    <location>
        <begin position="14"/>
        <end position="167"/>
    </location>
</feature>
<dbReference type="Proteomes" id="UP000238093">
    <property type="component" value="Chromosome I"/>
</dbReference>
<dbReference type="InterPro" id="IPR050924">
    <property type="entry name" value="Peroxiredoxin_BCP/PrxQ"/>
</dbReference>
<evidence type="ECO:0000256" key="4">
    <source>
        <dbReference type="ARBA" id="ARBA00023157"/>
    </source>
</evidence>
<dbReference type="GO" id="GO:0005737">
    <property type="term" value="C:cytoplasm"/>
    <property type="evidence" value="ECO:0007669"/>
    <property type="project" value="TreeGrafter"/>
</dbReference>
<protein>
    <recommendedName>
        <fullName evidence="6">Redoxin domain-containing protein</fullName>
    </recommendedName>
</protein>
<keyword evidence="1" id="KW-0575">Peroxidase</keyword>
<dbReference type="EMBL" id="LT963408">
    <property type="protein sequence ID" value="SOS33225.1"/>
    <property type="molecule type" value="Genomic_DNA"/>
</dbReference>
<evidence type="ECO:0000256" key="5">
    <source>
        <dbReference type="ARBA" id="ARBA00023284"/>
    </source>
</evidence>
<dbReference type="InterPro" id="IPR013740">
    <property type="entry name" value="Redoxin"/>
</dbReference>
<evidence type="ECO:0000256" key="2">
    <source>
        <dbReference type="ARBA" id="ARBA00022862"/>
    </source>
</evidence>
<accession>A0A2K4WBH4</accession>
<dbReference type="CDD" id="cd03017">
    <property type="entry name" value="PRX_BCP"/>
    <property type="match status" value="1"/>
</dbReference>
<gene>
    <name evidence="7" type="ORF">CFBP6411_01865</name>
</gene>
<dbReference type="AlphaFoldDB" id="A0A2K4WBH4"/>
<evidence type="ECO:0000313" key="8">
    <source>
        <dbReference type="Proteomes" id="UP000238093"/>
    </source>
</evidence>
<evidence type="ECO:0000259" key="6">
    <source>
        <dbReference type="Pfam" id="PF08534"/>
    </source>
</evidence>
<evidence type="ECO:0000256" key="3">
    <source>
        <dbReference type="ARBA" id="ARBA00023002"/>
    </source>
</evidence>
<dbReference type="Gene3D" id="3.40.30.10">
    <property type="entry name" value="Glutaredoxin"/>
    <property type="match status" value="1"/>
</dbReference>
<name>A0A2K4WBH4_9PSED</name>
<keyword evidence="2" id="KW-0049">Antioxidant</keyword>
<dbReference type="RefSeq" id="WP_104698411.1">
    <property type="nucleotide sequence ID" value="NZ_LT963408.1"/>
</dbReference>
<keyword evidence="3" id="KW-0560">Oxidoreductase</keyword>
<dbReference type="Pfam" id="PF08534">
    <property type="entry name" value="Redoxin"/>
    <property type="match status" value="1"/>
</dbReference>
<evidence type="ECO:0000256" key="1">
    <source>
        <dbReference type="ARBA" id="ARBA00022559"/>
    </source>
</evidence>
<dbReference type="GO" id="GO:0045454">
    <property type="term" value="P:cell redox homeostasis"/>
    <property type="evidence" value="ECO:0007669"/>
    <property type="project" value="TreeGrafter"/>
</dbReference>
<keyword evidence="4" id="KW-1015">Disulfide bond</keyword>
<evidence type="ECO:0000313" key="7">
    <source>
        <dbReference type="EMBL" id="SOS33225.1"/>
    </source>
</evidence>
<sequence length="180" mass="19738">MSGINSAKNFTLTGATLPACILAATDGNNVSLADLKGWSVLFFYPRTGNPDEPAPLGLSDVPNAKGCTPQACGFRNTHGQFLKLGIQNIFGISSQSADYQQEVSKRLCLTYSLLSDPKCSVGTALRMRLFEIDHVRFYARTTFVLKDSVVVKVFDDIQDPEKNASEVIAWLQRTDLSELK</sequence>
<proteinExistence type="predicted"/>
<dbReference type="InterPro" id="IPR036249">
    <property type="entry name" value="Thioredoxin-like_sf"/>
</dbReference>
<dbReference type="GO" id="GO:0008379">
    <property type="term" value="F:thioredoxin peroxidase activity"/>
    <property type="evidence" value="ECO:0007669"/>
    <property type="project" value="TreeGrafter"/>
</dbReference>
<dbReference type="GO" id="GO:0034599">
    <property type="term" value="P:cellular response to oxidative stress"/>
    <property type="evidence" value="ECO:0007669"/>
    <property type="project" value="TreeGrafter"/>
</dbReference>
<dbReference type="SUPFAM" id="SSF52833">
    <property type="entry name" value="Thioredoxin-like"/>
    <property type="match status" value="1"/>
</dbReference>
<keyword evidence="5" id="KW-0676">Redox-active center</keyword>
<dbReference type="PANTHER" id="PTHR42801">
    <property type="entry name" value="THIOREDOXIN-DEPENDENT PEROXIDE REDUCTASE"/>
    <property type="match status" value="1"/>
</dbReference>